<dbReference type="AlphaFoldDB" id="A0A6G5A3Z2"/>
<evidence type="ECO:0000313" key="3">
    <source>
        <dbReference type="EMBL" id="NIE45308.1"/>
    </source>
</evidence>
<accession>A0A6G5A3Z2</accession>
<feature type="chain" id="PRO_5026070764" evidence="1">
    <location>
        <begin position="22"/>
        <end position="150"/>
    </location>
</feature>
<name>A0A6G5A3Z2_RHIMP</name>
<proteinExistence type="predicted"/>
<evidence type="ECO:0000256" key="1">
    <source>
        <dbReference type="SAM" id="SignalP"/>
    </source>
</evidence>
<dbReference type="EMBL" id="GIKN01003035">
    <property type="protein sequence ID" value="NIE45308.1"/>
    <property type="molecule type" value="Transcribed_RNA"/>
</dbReference>
<organism evidence="3">
    <name type="scientific">Rhipicephalus microplus</name>
    <name type="common">Cattle tick</name>
    <name type="synonym">Boophilus microplus</name>
    <dbReference type="NCBI Taxonomy" id="6941"/>
    <lineage>
        <taxon>Eukaryota</taxon>
        <taxon>Metazoa</taxon>
        <taxon>Ecdysozoa</taxon>
        <taxon>Arthropoda</taxon>
        <taxon>Chelicerata</taxon>
        <taxon>Arachnida</taxon>
        <taxon>Acari</taxon>
        <taxon>Parasitiformes</taxon>
        <taxon>Ixodida</taxon>
        <taxon>Ixodoidea</taxon>
        <taxon>Ixodidae</taxon>
        <taxon>Rhipicephalinae</taxon>
        <taxon>Rhipicephalus</taxon>
        <taxon>Boophilus</taxon>
    </lineage>
</organism>
<dbReference type="GO" id="GO:0004867">
    <property type="term" value="F:serine-type endopeptidase inhibitor activity"/>
    <property type="evidence" value="ECO:0007669"/>
    <property type="project" value="InterPro"/>
</dbReference>
<dbReference type="InterPro" id="IPR002223">
    <property type="entry name" value="Kunitz_BPTI"/>
</dbReference>
<dbReference type="InterPro" id="IPR036880">
    <property type="entry name" value="Kunitz_BPTI_sf"/>
</dbReference>
<evidence type="ECO:0000259" key="2">
    <source>
        <dbReference type="SMART" id="SM00131"/>
    </source>
</evidence>
<dbReference type="Gene3D" id="4.10.410.10">
    <property type="entry name" value="Pancreatic trypsin inhibitor Kunitz domain"/>
    <property type="match status" value="1"/>
</dbReference>
<dbReference type="SMART" id="SM00131">
    <property type="entry name" value="KU"/>
    <property type="match status" value="1"/>
</dbReference>
<keyword evidence="1" id="KW-0732">Signal</keyword>
<reference evidence="3" key="1">
    <citation type="submission" date="2020-03" db="EMBL/GenBank/DDBJ databases">
        <title>A transcriptome and proteome of the tick Rhipicephalus microplus shaped by the genetic composition of its hosts and developmental stage.</title>
        <authorList>
            <person name="Garcia G.R."/>
            <person name="Ribeiro J.M.C."/>
            <person name="Maruyama S.R."/>
            <person name="Gardinasse L.G."/>
            <person name="Nelson K."/>
            <person name="Ferreira B.R."/>
            <person name="Andrade T.G."/>
            <person name="Santos I.K.F.M."/>
        </authorList>
    </citation>
    <scope>NUCLEOTIDE SEQUENCE</scope>
    <source>
        <strain evidence="3">NSGR</strain>
        <tissue evidence="3">Salivary glands</tissue>
    </source>
</reference>
<dbReference type="Pfam" id="PF00014">
    <property type="entry name" value="Kunitz_BPTI"/>
    <property type="match status" value="1"/>
</dbReference>
<sequence length="150" mass="17472">MLSLKLFRLLLAVTTLIFSNADSLERSSRCYIPPTVEGCSIIRRKWSFVNATGSCELNFVCSQHSNAFLTKEECDRVCQPVAGPKQPPRDDCAYWIQNLDQCRFKRETFYPDRFGRRQRVLLFRFCGPSSWKLFAYYFRSGECAEIVLRS</sequence>
<feature type="domain" description="BPTI/Kunitz inhibitor" evidence="2">
    <location>
        <begin position="28"/>
        <end position="79"/>
    </location>
</feature>
<feature type="signal peptide" evidence="1">
    <location>
        <begin position="1"/>
        <end position="21"/>
    </location>
</feature>
<protein>
    <submittedName>
        <fullName evidence="3">Putative bovine pancreatic trypsin inhibitor</fullName>
    </submittedName>
</protein>
<dbReference type="SUPFAM" id="SSF57362">
    <property type="entry name" value="BPTI-like"/>
    <property type="match status" value="1"/>
</dbReference>